<dbReference type="Pfam" id="PF14344">
    <property type="entry name" value="DUF4397"/>
    <property type="match status" value="1"/>
</dbReference>
<gene>
    <name evidence="2" type="ORF">J2Z40_001802</name>
</gene>
<protein>
    <recommendedName>
        <fullName evidence="1">DUF4397 domain-containing protein</fullName>
    </recommendedName>
</protein>
<dbReference type="RefSeq" id="WP_066395150.1">
    <property type="nucleotide sequence ID" value="NZ_JAGIKZ010000008.1"/>
</dbReference>
<feature type="domain" description="DUF4397" evidence="1">
    <location>
        <begin position="62"/>
        <end position="176"/>
    </location>
</feature>
<evidence type="ECO:0000259" key="1">
    <source>
        <dbReference type="Pfam" id="PF14344"/>
    </source>
</evidence>
<proteinExistence type="predicted"/>
<evidence type="ECO:0000313" key="2">
    <source>
        <dbReference type="EMBL" id="MBP2241240.1"/>
    </source>
</evidence>
<reference evidence="2 3" key="1">
    <citation type="submission" date="2021-03" db="EMBL/GenBank/DDBJ databases">
        <title>Genomic Encyclopedia of Type Strains, Phase IV (KMG-IV): sequencing the most valuable type-strain genomes for metagenomic binning, comparative biology and taxonomic classification.</title>
        <authorList>
            <person name="Goeker M."/>
        </authorList>
    </citation>
    <scope>NUCLEOTIDE SEQUENCE [LARGE SCALE GENOMIC DNA]</scope>
    <source>
        <strain evidence="2 3">DSM 26675</strain>
    </source>
</reference>
<dbReference type="Proteomes" id="UP001519293">
    <property type="component" value="Unassembled WGS sequence"/>
</dbReference>
<name>A0ABS4REB4_9BACI</name>
<organism evidence="2 3">
    <name type="scientific">Cytobacillus eiseniae</name>
    <dbReference type="NCBI Taxonomy" id="762947"/>
    <lineage>
        <taxon>Bacteria</taxon>
        <taxon>Bacillati</taxon>
        <taxon>Bacillota</taxon>
        <taxon>Bacilli</taxon>
        <taxon>Bacillales</taxon>
        <taxon>Bacillaceae</taxon>
        <taxon>Cytobacillus</taxon>
    </lineage>
</organism>
<dbReference type="EMBL" id="JAGIKZ010000008">
    <property type="protein sequence ID" value="MBP2241240.1"/>
    <property type="molecule type" value="Genomic_DNA"/>
</dbReference>
<comment type="caution">
    <text evidence="2">The sequence shown here is derived from an EMBL/GenBank/DDBJ whole genome shotgun (WGS) entry which is preliminary data.</text>
</comment>
<accession>A0ABS4REB4</accession>
<dbReference type="InterPro" id="IPR025510">
    <property type="entry name" value="DUF4397"/>
</dbReference>
<keyword evidence="3" id="KW-1185">Reference proteome</keyword>
<evidence type="ECO:0000313" key="3">
    <source>
        <dbReference type="Proteomes" id="UP001519293"/>
    </source>
</evidence>
<sequence>MPQNKSYFQKADMYDYLSNCYKYTDPNKYITYYKKHLKYRQLAEQSISETRLPEQNGVYKPALIRLIHASIDASEVDIYVNSIRVLKAFPYKEVSTYLPLPAGKYQIDIYPAGNMVSTVLSRKVVIEDGKVYSLIFSGQAKNLKWLAVEGQLFVPRGEAKLRFIHLSNDTPTVDIAVKDRDVIFSNVSYRKATSYLGLSPMNIDLEVRIAGSHNIALPMPEVQLEMNNIYTILLIGSLTDGSELEALMTLG</sequence>